<evidence type="ECO:0008006" key="4">
    <source>
        <dbReference type="Google" id="ProtNLM"/>
    </source>
</evidence>
<feature type="signal peptide" evidence="1">
    <location>
        <begin position="1"/>
        <end position="22"/>
    </location>
</feature>
<sequence length="283" mass="30701">MSWLIKFAIAAGLGIFAFKAIGGTTAQSIVTSTDTMNLLTATNYVRSNSHGVVIVGSSLSARLSEGYFNSPQVENLSIAGGASGTGLEIIRRTDPLPKLVVIESNILSRRTDPGLVERSLHPRSIFEPVKWLAGSYERYLHPPKSKQEGGKEVEAMLARPATDVEDGEAVREAVKQAADVPAEEFMKGTLDEINRSKADLEARGVRVLLLHVPCSDDIENAPFATASNALAREAFPKPSAWLKLELDRSQLRWTDGVHLDERSAALVARAIDTVTLNEPKLTE</sequence>
<keyword evidence="3" id="KW-1185">Reference proteome</keyword>
<feature type="chain" id="PRO_5021026515" description="SGNH/GDSL hydrolase family protein" evidence="1">
    <location>
        <begin position="23"/>
        <end position="283"/>
    </location>
</feature>
<dbReference type="SUPFAM" id="SSF52266">
    <property type="entry name" value="SGNH hydrolase"/>
    <property type="match status" value="1"/>
</dbReference>
<dbReference type="OrthoDB" id="8236004at2"/>
<evidence type="ECO:0000313" key="2">
    <source>
        <dbReference type="EMBL" id="RXT48754.1"/>
    </source>
</evidence>
<accession>A0A4Q1VE67</accession>
<organism evidence="2 3">
    <name type="scientific">Bradyrhizobium betae</name>
    <dbReference type="NCBI Taxonomy" id="244734"/>
    <lineage>
        <taxon>Bacteria</taxon>
        <taxon>Pseudomonadati</taxon>
        <taxon>Pseudomonadota</taxon>
        <taxon>Alphaproteobacteria</taxon>
        <taxon>Hyphomicrobiales</taxon>
        <taxon>Nitrobacteraceae</taxon>
        <taxon>Bradyrhizobium</taxon>
    </lineage>
</organism>
<protein>
    <recommendedName>
        <fullName evidence="4">SGNH/GDSL hydrolase family protein</fullName>
    </recommendedName>
</protein>
<comment type="caution">
    <text evidence="2">The sequence shown here is derived from an EMBL/GenBank/DDBJ whole genome shotgun (WGS) entry which is preliminary data.</text>
</comment>
<evidence type="ECO:0000313" key="3">
    <source>
        <dbReference type="Proteomes" id="UP000290819"/>
    </source>
</evidence>
<evidence type="ECO:0000256" key="1">
    <source>
        <dbReference type="SAM" id="SignalP"/>
    </source>
</evidence>
<reference evidence="2 3" key="1">
    <citation type="submission" date="2017-03" db="EMBL/GenBank/DDBJ databases">
        <authorList>
            <person name="Safronova V.I."/>
            <person name="Sazanova A.L."/>
            <person name="Chirak E.R."/>
        </authorList>
    </citation>
    <scope>NUCLEOTIDE SEQUENCE [LARGE SCALE GENOMIC DNA]</scope>
    <source>
        <strain evidence="2 3">Opo-243</strain>
    </source>
</reference>
<gene>
    <name evidence="2" type="ORF">B5V03_12685</name>
</gene>
<dbReference type="Proteomes" id="UP000290819">
    <property type="component" value="Unassembled WGS sequence"/>
</dbReference>
<dbReference type="RefSeq" id="WP_129270630.1">
    <property type="nucleotide sequence ID" value="NZ_MZXW01000016.1"/>
</dbReference>
<keyword evidence="1" id="KW-0732">Signal</keyword>
<proteinExistence type="predicted"/>
<dbReference type="EMBL" id="MZXW01000016">
    <property type="protein sequence ID" value="RXT48754.1"/>
    <property type="molecule type" value="Genomic_DNA"/>
</dbReference>
<dbReference type="AlphaFoldDB" id="A0A4Q1VE67"/>
<name>A0A4Q1VE67_9BRAD</name>